<dbReference type="OrthoDB" id="1748533at2759"/>
<dbReference type="InterPro" id="IPR000719">
    <property type="entry name" value="Prot_kinase_dom"/>
</dbReference>
<dbReference type="Proteomes" id="UP000008810">
    <property type="component" value="Chromosome 4"/>
</dbReference>
<reference evidence="3" key="2">
    <citation type="submission" date="2017-06" db="EMBL/GenBank/DDBJ databases">
        <title>WGS assembly of Brachypodium distachyon.</title>
        <authorList>
            <consortium name="The International Brachypodium Initiative"/>
            <person name="Lucas S."/>
            <person name="Harmon-Smith M."/>
            <person name="Lail K."/>
            <person name="Tice H."/>
            <person name="Grimwood J."/>
            <person name="Bruce D."/>
            <person name="Barry K."/>
            <person name="Shu S."/>
            <person name="Lindquist E."/>
            <person name="Wang M."/>
            <person name="Pitluck S."/>
            <person name="Vogel J.P."/>
            <person name="Garvin D.F."/>
            <person name="Mockler T.C."/>
            <person name="Schmutz J."/>
            <person name="Rokhsar D."/>
            <person name="Bevan M.W."/>
        </authorList>
    </citation>
    <scope>NUCLEOTIDE SEQUENCE</scope>
    <source>
        <strain evidence="3">Bd21</strain>
    </source>
</reference>
<keyword evidence="1" id="KW-0067">ATP-binding</keyword>
<organism evidence="3">
    <name type="scientific">Brachypodium distachyon</name>
    <name type="common">Purple false brome</name>
    <name type="synonym">Trachynia distachya</name>
    <dbReference type="NCBI Taxonomy" id="15368"/>
    <lineage>
        <taxon>Eukaryota</taxon>
        <taxon>Viridiplantae</taxon>
        <taxon>Streptophyta</taxon>
        <taxon>Embryophyta</taxon>
        <taxon>Tracheophyta</taxon>
        <taxon>Spermatophyta</taxon>
        <taxon>Magnoliopsida</taxon>
        <taxon>Liliopsida</taxon>
        <taxon>Poales</taxon>
        <taxon>Poaceae</taxon>
        <taxon>BOP clade</taxon>
        <taxon>Pooideae</taxon>
        <taxon>Stipodae</taxon>
        <taxon>Brachypodieae</taxon>
        <taxon>Brachypodium</taxon>
    </lineage>
</organism>
<dbReference type="InterPro" id="IPR017441">
    <property type="entry name" value="Protein_kinase_ATP_BS"/>
</dbReference>
<dbReference type="GeneID" id="100829623"/>
<evidence type="ECO:0000313" key="5">
    <source>
        <dbReference type="Proteomes" id="UP000008810"/>
    </source>
</evidence>
<dbReference type="Gene3D" id="3.30.200.20">
    <property type="entry name" value="Phosphorylase Kinase, domain 1"/>
    <property type="match status" value="1"/>
</dbReference>
<name>A0A2K2CMY4_BRADI</name>
<gene>
    <name evidence="4" type="primary">LOC100829623</name>
    <name evidence="3" type="ORF">BRADI_4g15017v3</name>
</gene>
<dbReference type="EMBL" id="CM000883">
    <property type="protein sequence ID" value="PNT63385.1"/>
    <property type="molecule type" value="Genomic_DNA"/>
</dbReference>
<dbReference type="PROSITE" id="PS50011">
    <property type="entry name" value="PROTEIN_KINASE_DOM"/>
    <property type="match status" value="1"/>
</dbReference>
<dbReference type="Pfam" id="PF07714">
    <property type="entry name" value="PK_Tyr_Ser-Thr"/>
    <property type="match status" value="1"/>
</dbReference>
<keyword evidence="1" id="KW-0547">Nucleotide-binding</keyword>
<dbReference type="Gramene" id="PNT63385">
    <property type="protein sequence ID" value="PNT63385"/>
    <property type="gene ID" value="BRADI_4g15017v3"/>
</dbReference>
<dbReference type="EnsemblPlants" id="PNT63385">
    <property type="protein sequence ID" value="PNT63385"/>
    <property type="gene ID" value="BRADI_4g15017v3"/>
</dbReference>
<feature type="domain" description="Protein kinase" evidence="2">
    <location>
        <begin position="40"/>
        <end position="236"/>
    </location>
</feature>
<dbReference type="GO" id="GO:0004672">
    <property type="term" value="F:protein kinase activity"/>
    <property type="evidence" value="ECO:0007669"/>
    <property type="project" value="InterPro"/>
</dbReference>
<dbReference type="InterPro" id="IPR011009">
    <property type="entry name" value="Kinase-like_dom_sf"/>
</dbReference>
<dbReference type="PANTHER" id="PTHR45707">
    <property type="entry name" value="C2 CALCIUM/LIPID-BINDING PLANT PHOSPHORIBOSYLTRANSFERASE FAMILY PROTEIN"/>
    <property type="match status" value="1"/>
</dbReference>
<dbReference type="AlphaFoldDB" id="A0A2K2CMY4"/>
<keyword evidence="5" id="KW-1185">Reference proteome</keyword>
<dbReference type="PANTHER" id="PTHR45707:SF59">
    <property type="entry name" value="PROTEIN KINASE DOMAIN-CONTAINING PROTEIN"/>
    <property type="match status" value="1"/>
</dbReference>
<evidence type="ECO:0000259" key="2">
    <source>
        <dbReference type="PROSITE" id="PS50011"/>
    </source>
</evidence>
<proteinExistence type="predicted"/>
<evidence type="ECO:0000313" key="3">
    <source>
        <dbReference type="EMBL" id="PNT63385.1"/>
    </source>
</evidence>
<dbReference type="SUPFAM" id="SSF56112">
    <property type="entry name" value="Protein kinase-like (PK-like)"/>
    <property type="match status" value="1"/>
</dbReference>
<reference evidence="3 4" key="1">
    <citation type="journal article" date="2010" name="Nature">
        <title>Genome sequencing and analysis of the model grass Brachypodium distachyon.</title>
        <authorList>
            <consortium name="International Brachypodium Initiative"/>
        </authorList>
    </citation>
    <scope>NUCLEOTIDE SEQUENCE [LARGE SCALE GENOMIC DNA]</scope>
    <source>
        <strain evidence="3">Bd21</strain>
        <strain evidence="4">cv. Bd21</strain>
    </source>
</reference>
<reference evidence="4" key="3">
    <citation type="submission" date="2018-08" db="UniProtKB">
        <authorList>
            <consortium name="EnsemblPlants"/>
        </authorList>
    </citation>
    <scope>IDENTIFICATION</scope>
    <source>
        <strain evidence="4">cv. Bd21</strain>
    </source>
</reference>
<dbReference type="InterPro" id="IPR001245">
    <property type="entry name" value="Ser-Thr/Tyr_kinase_cat_dom"/>
</dbReference>
<dbReference type="PROSITE" id="PS00107">
    <property type="entry name" value="PROTEIN_KINASE_ATP"/>
    <property type="match status" value="1"/>
</dbReference>
<feature type="binding site" evidence="1">
    <location>
        <position position="68"/>
    </location>
    <ligand>
        <name>ATP</name>
        <dbReference type="ChEBI" id="CHEBI:30616"/>
    </ligand>
</feature>
<protein>
    <recommendedName>
        <fullName evidence="2">Protein kinase domain-containing protein</fullName>
    </recommendedName>
</protein>
<dbReference type="RefSeq" id="XP_024319397.1">
    <property type="nucleotide sequence ID" value="XM_024463629.1"/>
</dbReference>
<dbReference type="ExpressionAtlas" id="A0A2K2CMY4">
    <property type="expression patterns" value="baseline and differential"/>
</dbReference>
<evidence type="ECO:0000313" key="4">
    <source>
        <dbReference type="EnsemblPlants" id="PNT63385"/>
    </source>
</evidence>
<sequence length="236" mass="26446">MILADISDYCFSEVLLCKLVLIPKMEPKELSIELLKKITNGFSEKIGEGSFGVVYKGKLNGQQVAVKKLRDSSVVNEREFEREVQILRLVEQQNIVKLIGYCYQKQDKIEPSGSFGARDVVDKFLCFEYVSNGSIDNHIYGEPSKLGWNKRLKIISIPFAAWWQGAVRSSPPSARKGTMSVVLLTAWSIWKHRNAAVFDNSLPNIASLLDLIKAEARQWSSVRAVGLGTLLPLNLS</sequence>
<dbReference type="GO" id="GO:0005524">
    <property type="term" value="F:ATP binding"/>
    <property type="evidence" value="ECO:0007669"/>
    <property type="project" value="UniProtKB-UniRule"/>
</dbReference>
<accession>A0A2K2CMY4</accession>
<evidence type="ECO:0000256" key="1">
    <source>
        <dbReference type="PROSITE-ProRule" id="PRU10141"/>
    </source>
</evidence>